<gene>
    <name evidence="1" type="ORF">CFP56_010042</name>
</gene>
<feature type="non-terminal residue" evidence="1">
    <location>
        <position position="66"/>
    </location>
</feature>
<sequence length="66" mass="7865">MKTCYSSEVWRITKAYQFSNNKQHRKSQPSPFDLFAACVEYLMTLEYLVSQQCEKLNLMEVEGYEE</sequence>
<dbReference type="AlphaFoldDB" id="A0AAW0L2D8"/>
<organism evidence="1 2">
    <name type="scientific">Quercus suber</name>
    <name type="common">Cork oak</name>
    <dbReference type="NCBI Taxonomy" id="58331"/>
    <lineage>
        <taxon>Eukaryota</taxon>
        <taxon>Viridiplantae</taxon>
        <taxon>Streptophyta</taxon>
        <taxon>Embryophyta</taxon>
        <taxon>Tracheophyta</taxon>
        <taxon>Spermatophyta</taxon>
        <taxon>Magnoliopsida</taxon>
        <taxon>eudicotyledons</taxon>
        <taxon>Gunneridae</taxon>
        <taxon>Pentapetalae</taxon>
        <taxon>rosids</taxon>
        <taxon>fabids</taxon>
        <taxon>Fagales</taxon>
        <taxon>Fagaceae</taxon>
        <taxon>Quercus</taxon>
    </lineage>
</organism>
<evidence type="ECO:0000313" key="1">
    <source>
        <dbReference type="EMBL" id="KAK7845108.1"/>
    </source>
</evidence>
<protein>
    <submittedName>
        <fullName evidence="1">Uncharacterized protein</fullName>
    </submittedName>
</protein>
<reference evidence="1 2" key="1">
    <citation type="journal article" date="2018" name="Sci. Data">
        <title>The draft genome sequence of cork oak.</title>
        <authorList>
            <person name="Ramos A.M."/>
            <person name="Usie A."/>
            <person name="Barbosa P."/>
            <person name="Barros P.M."/>
            <person name="Capote T."/>
            <person name="Chaves I."/>
            <person name="Simoes F."/>
            <person name="Abreu I."/>
            <person name="Carrasquinho I."/>
            <person name="Faro C."/>
            <person name="Guimaraes J.B."/>
            <person name="Mendonca D."/>
            <person name="Nobrega F."/>
            <person name="Rodrigues L."/>
            <person name="Saibo N.J.M."/>
            <person name="Varela M.C."/>
            <person name="Egas C."/>
            <person name="Matos J."/>
            <person name="Miguel C.M."/>
            <person name="Oliveira M.M."/>
            <person name="Ricardo C.P."/>
            <person name="Goncalves S."/>
        </authorList>
    </citation>
    <scope>NUCLEOTIDE SEQUENCE [LARGE SCALE GENOMIC DNA]</scope>
    <source>
        <strain evidence="2">cv. HL8</strain>
    </source>
</reference>
<comment type="caution">
    <text evidence="1">The sequence shown here is derived from an EMBL/GenBank/DDBJ whole genome shotgun (WGS) entry which is preliminary data.</text>
</comment>
<accession>A0AAW0L2D8</accession>
<keyword evidence="2" id="KW-1185">Reference proteome</keyword>
<evidence type="ECO:0000313" key="2">
    <source>
        <dbReference type="Proteomes" id="UP000237347"/>
    </source>
</evidence>
<dbReference type="EMBL" id="PKMF04000175">
    <property type="protein sequence ID" value="KAK7845108.1"/>
    <property type="molecule type" value="Genomic_DNA"/>
</dbReference>
<dbReference type="Proteomes" id="UP000237347">
    <property type="component" value="Unassembled WGS sequence"/>
</dbReference>
<proteinExistence type="predicted"/>
<name>A0AAW0L2D8_QUESU</name>